<dbReference type="PANTHER" id="PTHR11559">
    <property type="entry name" value="CARBOXYLESTERASE"/>
    <property type="match status" value="1"/>
</dbReference>
<keyword evidence="7" id="KW-0325">Glycoprotein</keyword>
<dbReference type="GO" id="GO:0006629">
    <property type="term" value="P:lipid metabolic process"/>
    <property type="evidence" value="ECO:0007669"/>
    <property type="project" value="UniProtKB-KW"/>
</dbReference>
<dbReference type="Pfam" id="PF00135">
    <property type="entry name" value="COesterase"/>
    <property type="match status" value="1"/>
</dbReference>
<feature type="chain" id="PRO_5025707152" description="Carboxylic ester hydrolase" evidence="8">
    <location>
        <begin position="17"/>
        <end position="566"/>
    </location>
</feature>
<comment type="similarity">
    <text evidence="2 8">Belongs to the type-B carboxylesterase/lipase family.</text>
</comment>
<dbReference type="GO" id="GO:0005576">
    <property type="term" value="C:extracellular region"/>
    <property type="evidence" value="ECO:0007669"/>
    <property type="project" value="UniProtKB-SubCell"/>
</dbReference>
<evidence type="ECO:0000256" key="7">
    <source>
        <dbReference type="ARBA" id="ARBA00023180"/>
    </source>
</evidence>
<keyword evidence="3" id="KW-0964">Secreted</keyword>
<dbReference type="RefSeq" id="XP_033605099.1">
    <property type="nucleotide sequence ID" value="XM_033748645.1"/>
</dbReference>
<dbReference type="FunFam" id="3.40.50.1820:FF:000213">
    <property type="entry name" value="Carboxylic ester hydrolase"/>
    <property type="match status" value="1"/>
</dbReference>
<dbReference type="InterPro" id="IPR050309">
    <property type="entry name" value="Type-B_Carboxylest/Lipase"/>
</dbReference>
<accession>A0A6A6WKF9</accession>
<evidence type="ECO:0000313" key="11">
    <source>
        <dbReference type="Proteomes" id="UP000799437"/>
    </source>
</evidence>
<dbReference type="GeneID" id="54489699"/>
<dbReference type="Gene3D" id="3.40.50.1820">
    <property type="entry name" value="alpha/beta hydrolase"/>
    <property type="match status" value="1"/>
</dbReference>
<dbReference type="Proteomes" id="UP000799437">
    <property type="component" value="Unassembled WGS sequence"/>
</dbReference>
<evidence type="ECO:0000256" key="2">
    <source>
        <dbReference type="ARBA" id="ARBA00005964"/>
    </source>
</evidence>
<feature type="domain" description="Carboxylesterase type B" evidence="9">
    <location>
        <begin position="26"/>
        <end position="555"/>
    </location>
</feature>
<dbReference type="OrthoDB" id="408631at2759"/>
<sequence length="566" mass="61459">MLLQALIIPLLPLVVAVPVEKRANPVVTISNPQATITGRAGILDVDTFLAIPFAQPPVGNLRLQKPQPLKSPYGNINAGGLTSPSCPQQFFDVDDNLGVLPTAVIGMLLNTPLFQKVTGQTEDCLTIDVVRPKGTTKDSKLPVLFWIFGGGFELGSTQTYQGGQLLQDAMNNGKPFIYVAVNYRVGGFGFLGGADIKKAGASNLGLLDQRLGLRWVADNIAAFGGDPNKVTIWGESAGAISVLDQMILYNGDNTYNGKPLFRGAIMNSGSIIPALDVDHPKAQAVYDQVVSYTSCSGASDKLQCLRDAPYDVYLNAVNSLPGILSYSSVNLAYLPRPDGIVLTQSPELLIQQGKYADVPFIIGDQEDEGTLFALFQSNVTTTEELVNYFVNGNWFPQSTREQVEKLVASYPDDAAQGSPFRTGGLNNIYPQYKRLAAILGDATFTLTRRAFLAVTSAVRPNTPSWSYLSSYDYGLPILGTLHGSDIIQTFYGIFPNYAARATRGYYYNFILNGNPNVGGGNFPNWPKYSESQQLVNFVADSSSLIKDDFRSKQYQTLVELTSSLRV</sequence>
<evidence type="ECO:0000256" key="8">
    <source>
        <dbReference type="RuleBase" id="RU361235"/>
    </source>
</evidence>
<gene>
    <name evidence="10" type="ORF">EJ05DRAFT_516068</name>
</gene>
<evidence type="ECO:0000256" key="5">
    <source>
        <dbReference type="ARBA" id="ARBA00022801"/>
    </source>
</evidence>
<feature type="signal peptide" evidence="8">
    <location>
        <begin position="1"/>
        <end position="16"/>
    </location>
</feature>
<dbReference type="InterPro" id="IPR019819">
    <property type="entry name" value="Carboxylesterase_B_CS"/>
</dbReference>
<name>A0A6A6WKF9_9PEZI</name>
<dbReference type="EC" id="3.1.1.-" evidence="8"/>
<keyword evidence="6" id="KW-0443">Lipid metabolism</keyword>
<dbReference type="InterPro" id="IPR029058">
    <property type="entry name" value="AB_hydrolase_fold"/>
</dbReference>
<dbReference type="GO" id="GO:0016787">
    <property type="term" value="F:hydrolase activity"/>
    <property type="evidence" value="ECO:0007669"/>
    <property type="project" value="UniProtKB-KW"/>
</dbReference>
<organism evidence="10 11">
    <name type="scientific">Pseudovirgaria hyperparasitica</name>
    <dbReference type="NCBI Taxonomy" id="470096"/>
    <lineage>
        <taxon>Eukaryota</taxon>
        <taxon>Fungi</taxon>
        <taxon>Dikarya</taxon>
        <taxon>Ascomycota</taxon>
        <taxon>Pezizomycotina</taxon>
        <taxon>Dothideomycetes</taxon>
        <taxon>Dothideomycetes incertae sedis</taxon>
        <taxon>Acrospermales</taxon>
        <taxon>Acrospermaceae</taxon>
        <taxon>Pseudovirgaria</taxon>
    </lineage>
</organism>
<dbReference type="PROSITE" id="PS00122">
    <property type="entry name" value="CARBOXYLESTERASE_B_1"/>
    <property type="match status" value="1"/>
</dbReference>
<proteinExistence type="inferred from homology"/>
<evidence type="ECO:0000313" key="10">
    <source>
        <dbReference type="EMBL" id="KAF2762648.1"/>
    </source>
</evidence>
<evidence type="ECO:0000256" key="4">
    <source>
        <dbReference type="ARBA" id="ARBA00022729"/>
    </source>
</evidence>
<keyword evidence="5 8" id="KW-0378">Hydrolase</keyword>
<dbReference type="InterPro" id="IPR002018">
    <property type="entry name" value="CarbesteraseB"/>
</dbReference>
<reference evidence="10" key="1">
    <citation type="journal article" date="2020" name="Stud. Mycol.">
        <title>101 Dothideomycetes genomes: a test case for predicting lifestyles and emergence of pathogens.</title>
        <authorList>
            <person name="Haridas S."/>
            <person name="Albert R."/>
            <person name="Binder M."/>
            <person name="Bloem J."/>
            <person name="Labutti K."/>
            <person name="Salamov A."/>
            <person name="Andreopoulos B."/>
            <person name="Baker S."/>
            <person name="Barry K."/>
            <person name="Bills G."/>
            <person name="Bluhm B."/>
            <person name="Cannon C."/>
            <person name="Castanera R."/>
            <person name="Culley D."/>
            <person name="Daum C."/>
            <person name="Ezra D."/>
            <person name="Gonzalez J."/>
            <person name="Henrissat B."/>
            <person name="Kuo A."/>
            <person name="Liang C."/>
            <person name="Lipzen A."/>
            <person name="Lutzoni F."/>
            <person name="Magnuson J."/>
            <person name="Mondo S."/>
            <person name="Nolan M."/>
            <person name="Ohm R."/>
            <person name="Pangilinan J."/>
            <person name="Park H.-J."/>
            <person name="Ramirez L."/>
            <person name="Alfaro M."/>
            <person name="Sun H."/>
            <person name="Tritt A."/>
            <person name="Yoshinaga Y."/>
            <person name="Zwiers L.-H."/>
            <person name="Turgeon B."/>
            <person name="Goodwin S."/>
            <person name="Spatafora J."/>
            <person name="Crous P."/>
            <person name="Grigoriev I."/>
        </authorList>
    </citation>
    <scope>NUCLEOTIDE SEQUENCE</scope>
    <source>
        <strain evidence="10">CBS 121739</strain>
    </source>
</reference>
<evidence type="ECO:0000256" key="1">
    <source>
        <dbReference type="ARBA" id="ARBA00004613"/>
    </source>
</evidence>
<dbReference type="InterPro" id="IPR019826">
    <property type="entry name" value="Carboxylesterase_B_AS"/>
</dbReference>
<evidence type="ECO:0000256" key="3">
    <source>
        <dbReference type="ARBA" id="ARBA00022525"/>
    </source>
</evidence>
<dbReference type="PROSITE" id="PS00941">
    <property type="entry name" value="CARBOXYLESTERASE_B_2"/>
    <property type="match status" value="1"/>
</dbReference>
<dbReference type="EMBL" id="ML996565">
    <property type="protein sequence ID" value="KAF2762648.1"/>
    <property type="molecule type" value="Genomic_DNA"/>
</dbReference>
<protein>
    <recommendedName>
        <fullName evidence="8">Carboxylic ester hydrolase</fullName>
        <ecNumber evidence="8">3.1.1.-</ecNumber>
    </recommendedName>
</protein>
<dbReference type="AlphaFoldDB" id="A0A6A6WKF9"/>
<comment type="subcellular location">
    <subcellularLocation>
        <location evidence="1">Secreted</location>
    </subcellularLocation>
</comment>
<keyword evidence="4 8" id="KW-0732">Signal</keyword>
<evidence type="ECO:0000259" key="9">
    <source>
        <dbReference type="Pfam" id="PF00135"/>
    </source>
</evidence>
<keyword evidence="11" id="KW-1185">Reference proteome</keyword>
<evidence type="ECO:0000256" key="6">
    <source>
        <dbReference type="ARBA" id="ARBA00023098"/>
    </source>
</evidence>
<dbReference type="SUPFAM" id="SSF53474">
    <property type="entry name" value="alpha/beta-Hydrolases"/>
    <property type="match status" value="1"/>
</dbReference>